<reference evidence="1" key="2">
    <citation type="journal article" date="2015" name="Data Brief">
        <title>Shoot transcriptome of the giant reed, Arundo donax.</title>
        <authorList>
            <person name="Barrero R.A."/>
            <person name="Guerrero F.D."/>
            <person name="Moolhuijzen P."/>
            <person name="Goolsby J.A."/>
            <person name="Tidwell J."/>
            <person name="Bellgard S.E."/>
            <person name="Bellgard M.I."/>
        </authorList>
    </citation>
    <scope>NUCLEOTIDE SEQUENCE</scope>
    <source>
        <tissue evidence="1">Shoot tissue taken approximately 20 cm above the soil surface</tissue>
    </source>
</reference>
<sequence length="59" mass="7059">MNNNFKTLQYDILQVLYCKFPTFYNMTICKFCTVGCLFRLYSQHAVFFFSGNPCRKCHI</sequence>
<proteinExistence type="predicted"/>
<dbReference type="AlphaFoldDB" id="A0A0A9E315"/>
<evidence type="ECO:0000313" key="1">
    <source>
        <dbReference type="EMBL" id="JAD95124.1"/>
    </source>
</evidence>
<protein>
    <submittedName>
        <fullName evidence="1">Uncharacterized protein</fullName>
    </submittedName>
</protein>
<accession>A0A0A9E315</accession>
<organism evidence="1">
    <name type="scientific">Arundo donax</name>
    <name type="common">Giant reed</name>
    <name type="synonym">Donax arundinaceus</name>
    <dbReference type="NCBI Taxonomy" id="35708"/>
    <lineage>
        <taxon>Eukaryota</taxon>
        <taxon>Viridiplantae</taxon>
        <taxon>Streptophyta</taxon>
        <taxon>Embryophyta</taxon>
        <taxon>Tracheophyta</taxon>
        <taxon>Spermatophyta</taxon>
        <taxon>Magnoliopsida</taxon>
        <taxon>Liliopsida</taxon>
        <taxon>Poales</taxon>
        <taxon>Poaceae</taxon>
        <taxon>PACMAD clade</taxon>
        <taxon>Arundinoideae</taxon>
        <taxon>Arundineae</taxon>
        <taxon>Arundo</taxon>
    </lineage>
</organism>
<name>A0A0A9E315_ARUDO</name>
<dbReference type="EMBL" id="GBRH01202771">
    <property type="protein sequence ID" value="JAD95124.1"/>
    <property type="molecule type" value="Transcribed_RNA"/>
</dbReference>
<reference evidence="1" key="1">
    <citation type="submission" date="2014-09" db="EMBL/GenBank/DDBJ databases">
        <authorList>
            <person name="Magalhaes I.L.F."/>
            <person name="Oliveira U."/>
            <person name="Santos F.R."/>
            <person name="Vidigal T.H.D.A."/>
            <person name="Brescovit A.D."/>
            <person name="Santos A.J."/>
        </authorList>
    </citation>
    <scope>NUCLEOTIDE SEQUENCE</scope>
    <source>
        <tissue evidence="1">Shoot tissue taken approximately 20 cm above the soil surface</tissue>
    </source>
</reference>